<dbReference type="Gene3D" id="3.40.50.300">
    <property type="entry name" value="P-loop containing nucleotide triphosphate hydrolases"/>
    <property type="match status" value="1"/>
</dbReference>
<accession>T0I8F3</accession>
<keyword evidence="2" id="KW-1185">Reference proteome</keyword>
<dbReference type="OrthoDB" id="9783172at2"/>
<protein>
    <recommendedName>
        <fullName evidence="3">Pilus assembly protein CpaE</fullName>
    </recommendedName>
</protein>
<dbReference type="AlphaFoldDB" id="T0I8F3"/>
<organism evidence="1 2">
    <name type="scientific">Novosphingobium lindaniclasticum LE124</name>
    <dbReference type="NCBI Taxonomy" id="1096930"/>
    <lineage>
        <taxon>Bacteria</taxon>
        <taxon>Pseudomonadati</taxon>
        <taxon>Pseudomonadota</taxon>
        <taxon>Alphaproteobacteria</taxon>
        <taxon>Sphingomonadales</taxon>
        <taxon>Sphingomonadaceae</taxon>
        <taxon>Novosphingobium</taxon>
    </lineage>
</organism>
<dbReference type="InterPro" id="IPR027417">
    <property type="entry name" value="P-loop_NTPase"/>
</dbReference>
<comment type="caution">
    <text evidence="1">The sequence shown here is derived from an EMBL/GenBank/DDBJ whole genome shotgun (WGS) entry which is preliminary data.</text>
</comment>
<dbReference type="GO" id="GO:0051782">
    <property type="term" value="P:negative regulation of cell division"/>
    <property type="evidence" value="ECO:0007669"/>
    <property type="project" value="TreeGrafter"/>
</dbReference>
<reference evidence="1 2" key="1">
    <citation type="journal article" date="2013" name="Genome Announc.">
        <title>Genome Sequence of Novosphingobium lindaniclasticum LE124T, Isolated from a Hexachlorocyclohexane Dumpsite.</title>
        <authorList>
            <person name="Saxena A."/>
            <person name="Nayyar N."/>
            <person name="Sangwan N."/>
            <person name="Kumari R."/>
            <person name="Khurana J.P."/>
            <person name="Lal R."/>
        </authorList>
    </citation>
    <scope>NUCLEOTIDE SEQUENCE [LARGE SCALE GENOMIC DNA]</scope>
    <source>
        <strain evidence="1 2">LE124</strain>
    </source>
</reference>
<dbReference type="GO" id="GO:0005524">
    <property type="term" value="F:ATP binding"/>
    <property type="evidence" value="ECO:0007669"/>
    <property type="project" value="TreeGrafter"/>
</dbReference>
<dbReference type="PATRIC" id="fig|1096930.3.peg.4286"/>
<evidence type="ECO:0000313" key="1">
    <source>
        <dbReference type="EMBL" id="EQB07960.1"/>
    </source>
</evidence>
<dbReference type="PANTHER" id="PTHR43384:SF13">
    <property type="entry name" value="SLR0110 PROTEIN"/>
    <property type="match status" value="1"/>
</dbReference>
<proteinExistence type="predicted"/>
<dbReference type="GO" id="GO:0009898">
    <property type="term" value="C:cytoplasmic side of plasma membrane"/>
    <property type="evidence" value="ECO:0007669"/>
    <property type="project" value="TreeGrafter"/>
</dbReference>
<dbReference type="RefSeq" id="WP_021236027.1">
    <property type="nucleotide sequence ID" value="NZ_ATHL01000151.1"/>
</dbReference>
<dbReference type="eggNOG" id="COG4963">
    <property type="taxonomic scope" value="Bacteria"/>
</dbReference>
<gene>
    <name evidence="1" type="ORF">L284_21810</name>
</gene>
<evidence type="ECO:0008006" key="3">
    <source>
        <dbReference type="Google" id="ProtNLM"/>
    </source>
</evidence>
<dbReference type="EMBL" id="ATHL01000151">
    <property type="protein sequence ID" value="EQB07960.1"/>
    <property type="molecule type" value="Genomic_DNA"/>
</dbReference>
<dbReference type="SUPFAM" id="SSF52540">
    <property type="entry name" value="P-loop containing nucleoside triphosphate hydrolases"/>
    <property type="match status" value="1"/>
</dbReference>
<dbReference type="GO" id="GO:0016887">
    <property type="term" value="F:ATP hydrolysis activity"/>
    <property type="evidence" value="ECO:0007669"/>
    <property type="project" value="TreeGrafter"/>
</dbReference>
<dbReference type="PANTHER" id="PTHR43384">
    <property type="entry name" value="SEPTUM SITE-DETERMINING PROTEIN MIND HOMOLOG, CHLOROPLASTIC-RELATED"/>
    <property type="match status" value="1"/>
</dbReference>
<evidence type="ECO:0000313" key="2">
    <source>
        <dbReference type="Proteomes" id="UP000015527"/>
    </source>
</evidence>
<dbReference type="Proteomes" id="UP000015527">
    <property type="component" value="Unassembled WGS sequence"/>
</dbReference>
<dbReference type="InterPro" id="IPR050625">
    <property type="entry name" value="ParA/MinD_ATPase"/>
</dbReference>
<sequence>MGKNVHFDQAGSQTGGSGRSAILVVASQAVIEEFRAGSQGDLVLGLHLLAMEPHEFLPAHMLQDMTMAVIEVHPEDQRSMARLTRVCEAFPTLPVVAAISDASVALVRALVREGICDVVSLPLDLDEILQISLDTLARQQVRIPQTGALAPVLAVTRSISGCGATSIATHLAADLAGHEEGGKGTVIVDLDLQFGHVGHYLGTTARGNLNDLLAAGNRLDEELLGSVLGAAGGGLWVIAAPEAIMPLEAVDTDQLLRVIHLLRQRFDHVVLDLPANWTNWTLSAAVGAEVIVLVVELSIASLREARRRLDLFASVGIAPQSIAIVVNRAEKRLFRTIDVSDAARTLGHAVLGTIALDAPQVEAAQAEGRLVGQVQRKSRFAADVRTLAETLRTGLRVGEN</sequence>
<dbReference type="GO" id="GO:0005829">
    <property type="term" value="C:cytosol"/>
    <property type="evidence" value="ECO:0007669"/>
    <property type="project" value="TreeGrafter"/>
</dbReference>
<name>T0I8F3_9SPHN</name>